<feature type="compositionally biased region" description="Low complexity" evidence="1">
    <location>
        <begin position="727"/>
        <end position="751"/>
    </location>
</feature>
<comment type="caution">
    <text evidence="2">The sequence shown here is derived from an EMBL/GenBank/DDBJ whole genome shotgun (WGS) entry which is preliminary data.</text>
</comment>
<protein>
    <submittedName>
        <fullName evidence="2">Uncharacterized protein</fullName>
    </submittedName>
</protein>
<feature type="compositionally biased region" description="Low complexity" evidence="1">
    <location>
        <begin position="228"/>
        <end position="253"/>
    </location>
</feature>
<evidence type="ECO:0000313" key="2">
    <source>
        <dbReference type="EMBL" id="KAG2448044.1"/>
    </source>
</evidence>
<dbReference type="AlphaFoldDB" id="A0A836B5Q9"/>
<gene>
    <name evidence="2" type="ORF">HYH02_007071</name>
</gene>
<feature type="region of interest" description="Disordered" evidence="1">
    <location>
        <begin position="714"/>
        <end position="751"/>
    </location>
</feature>
<evidence type="ECO:0000313" key="3">
    <source>
        <dbReference type="Proteomes" id="UP000613740"/>
    </source>
</evidence>
<reference evidence="2" key="1">
    <citation type="journal article" date="2020" name="bioRxiv">
        <title>Comparative genomics of Chlamydomonas.</title>
        <authorList>
            <person name="Craig R.J."/>
            <person name="Hasan A.R."/>
            <person name="Ness R.W."/>
            <person name="Keightley P.D."/>
        </authorList>
    </citation>
    <scope>NUCLEOTIDE SEQUENCE</scope>
    <source>
        <strain evidence="2">CCAP 11/173</strain>
    </source>
</reference>
<dbReference type="EMBL" id="JAEHOD010000019">
    <property type="protein sequence ID" value="KAG2448044.1"/>
    <property type="molecule type" value="Genomic_DNA"/>
</dbReference>
<dbReference type="Proteomes" id="UP000613740">
    <property type="component" value="Unassembled WGS sequence"/>
</dbReference>
<keyword evidence="3" id="KW-1185">Reference proteome</keyword>
<dbReference type="OrthoDB" id="537030at2759"/>
<name>A0A836B5Q9_9CHLO</name>
<accession>A0A836B5Q9</accession>
<feature type="region of interest" description="Disordered" evidence="1">
    <location>
        <begin position="228"/>
        <end position="262"/>
    </location>
</feature>
<proteinExistence type="predicted"/>
<sequence>MVSRKRAVEALSAATSVERGKLLFFLHKVSDKELCSWDLEGQDNEAILSFIQEAYKDAQGGAAAGQGTAQAGDAGAAAGLGVGSSAGPTSVAGLGVGSAAGAGPPACKLRLRQDVQNTDLYFFEPMDTSSAAASAASPGVSSGSFFLDLEGKQKAELEDWLGLAMDLHGKGKPILPLFINGQVKSGKSYMLNEVLPAVANTYYCSASAASAASDSAASAASVSAASDSAASDSDSAATDSTASDSDSDSQQQQAGGGGVMQQLSEPPNFLRVNCLDCDRSSGVGGFLKEILVKLKRSAADERLYAAASTPVPSDCSAGTMADAIQDFMRRLPRDRLNFLLVDEAQSFYLMARPAVFGDGVPRGPTLDVEAVLHMRRILKGLLLDSPHWVAWAVTGSSMATLWANVAATPTNGFSLIMHHRRLNLSPTMPLEALQVAWAQLKAQAKTWHPVRPLPKDLAWQSPPQVAMLAYLCQEWRYSGTAGTAAELVEQTMTQKLIPEVLADLRMVLQVLGQPASQLLLLRELLDPAAGVEAAKLPPAFKVLLGSFTTTRDDGTLFLDYPLLAQVLQAVTTESGELLEAITAVQSISSKMFRELVVLGECCKSRSFDSLEDLHGLLREMETALALKPDTLLGTDWFTQALDHRCNSRGGKANFEKMHRAQATEDAKVGLRWFHTLLRNVLCHGYISEQRQALQAYPPQLAALHSSGRVGKVLTKTFDSPPPTRSKAPVASAAAAPRSAAAPRAQLQPPGAGPAVRPIVSLHLGKRLGCAAGAAVIPRRYVA</sequence>
<evidence type="ECO:0000256" key="1">
    <source>
        <dbReference type="SAM" id="MobiDB-lite"/>
    </source>
</evidence>
<organism evidence="2 3">
    <name type="scientific">Chlamydomonas schloesseri</name>
    <dbReference type="NCBI Taxonomy" id="2026947"/>
    <lineage>
        <taxon>Eukaryota</taxon>
        <taxon>Viridiplantae</taxon>
        <taxon>Chlorophyta</taxon>
        <taxon>core chlorophytes</taxon>
        <taxon>Chlorophyceae</taxon>
        <taxon>CS clade</taxon>
        <taxon>Chlamydomonadales</taxon>
        <taxon>Chlamydomonadaceae</taxon>
        <taxon>Chlamydomonas</taxon>
    </lineage>
</organism>